<proteinExistence type="predicted"/>
<organism evidence="1">
    <name type="scientific">marine sediment metagenome</name>
    <dbReference type="NCBI Taxonomy" id="412755"/>
    <lineage>
        <taxon>unclassified sequences</taxon>
        <taxon>metagenomes</taxon>
        <taxon>ecological metagenomes</taxon>
    </lineage>
</organism>
<name>X1GY42_9ZZZZ</name>
<reference evidence="1" key="1">
    <citation type="journal article" date="2014" name="Front. Microbiol.">
        <title>High frequency of phylogenetically diverse reductive dehalogenase-homologous genes in deep subseafloor sedimentary metagenomes.</title>
        <authorList>
            <person name="Kawai M."/>
            <person name="Futagami T."/>
            <person name="Toyoda A."/>
            <person name="Takaki Y."/>
            <person name="Nishi S."/>
            <person name="Hori S."/>
            <person name="Arai W."/>
            <person name="Tsubouchi T."/>
            <person name="Morono Y."/>
            <person name="Uchiyama I."/>
            <person name="Ito T."/>
            <person name="Fujiyama A."/>
            <person name="Inagaki F."/>
            <person name="Takami H."/>
        </authorList>
    </citation>
    <scope>NUCLEOTIDE SEQUENCE</scope>
    <source>
        <strain evidence="1">Expedition CK06-06</strain>
    </source>
</reference>
<accession>X1GY42</accession>
<dbReference type="EMBL" id="BARU01034160">
    <property type="protein sequence ID" value="GAH62072.1"/>
    <property type="molecule type" value="Genomic_DNA"/>
</dbReference>
<comment type="caution">
    <text evidence="1">The sequence shown here is derived from an EMBL/GenBank/DDBJ whole genome shotgun (WGS) entry which is preliminary data.</text>
</comment>
<sequence>MSKVYTFNSFIKRIYGKTESIFTCVLGENESGKTDFNLLQMERIHALGLADGFGSNMSTLEAD</sequence>
<protein>
    <submittedName>
        <fullName evidence="1">Uncharacterized protein</fullName>
    </submittedName>
</protein>
<gene>
    <name evidence="1" type="ORF">S03H2_53660</name>
</gene>
<dbReference type="AlphaFoldDB" id="X1GY42"/>
<evidence type="ECO:0000313" key="1">
    <source>
        <dbReference type="EMBL" id="GAH62072.1"/>
    </source>
</evidence>